<proteinExistence type="predicted"/>
<name>L7JYZ8_TRAHO</name>
<evidence type="ECO:0000256" key="1">
    <source>
        <dbReference type="SAM" id="MobiDB-lite"/>
    </source>
</evidence>
<protein>
    <submittedName>
        <fullName evidence="2">Uncharacterized protein</fullName>
    </submittedName>
</protein>
<dbReference type="InParanoid" id="L7JYZ8"/>
<evidence type="ECO:0000313" key="2">
    <source>
        <dbReference type="EMBL" id="ELQ75987.1"/>
    </source>
</evidence>
<feature type="region of interest" description="Disordered" evidence="1">
    <location>
        <begin position="1"/>
        <end position="22"/>
    </location>
</feature>
<evidence type="ECO:0000313" key="3">
    <source>
        <dbReference type="Proteomes" id="UP000011185"/>
    </source>
</evidence>
<gene>
    <name evidence="2" type="ORF">THOM_1039</name>
</gene>
<accession>L7JYZ8</accession>
<dbReference type="AlphaFoldDB" id="L7JYZ8"/>
<reference evidence="2 3" key="1">
    <citation type="journal article" date="2012" name="PLoS Pathog.">
        <title>The genome of the obligate intracellular parasite Trachipleistophora hominis: new insights into microsporidian genome dynamics and reductive evolution.</title>
        <authorList>
            <person name="Heinz E."/>
            <person name="Williams T.A."/>
            <person name="Nakjang S."/>
            <person name="Noel C.J."/>
            <person name="Swan D.C."/>
            <person name="Goldberg A.V."/>
            <person name="Harris S.R."/>
            <person name="Weinmaier T."/>
            <person name="Markert S."/>
            <person name="Becher D."/>
            <person name="Bernhardt J."/>
            <person name="Dagan T."/>
            <person name="Hacker C."/>
            <person name="Lucocq J.M."/>
            <person name="Schweder T."/>
            <person name="Rattei T."/>
            <person name="Hall N."/>
            <person name="Hirt R.P."/>
            <person name="Embley T.M."/>
        </authorList>
    </citation>
    <scope>NUCLEOTIDE SEQUENCE [LARGE SCALE GENOMIC DNA]</scope>
</reference>
<dbReference type="Proteomes" id="UP000011185">
    <property type="component" value="Unassembled WGS sequence"/>
</dbReference>
<sequence length="364" mass="40950">MLGMEQNNDVNENNNTIAVDRTDHDNLSLGRKSFGNESEGVLKGAWRRSNGVNKQIKALNYETNAGAGHVWKDTPGQSVILSNTTGDSNTMSISRVTLASAITGILDKRKNFLNNEIRDLMNDRGDITTHTRKRVNHAVENANIGLQNSIERVLEETAEQMIKIAAEVAQQENEQITLILKNCSKQHSEQVKIIVDDAGTQIFVVAQNYSLSDVAAITERIDQENGGIYDLITNKIFENAVTYREHKEIHRTFYEQKDKINDAMHSIVDDNGPRLFLAIADIISDAKKKINEVNLEYKTKEIKEIENTVTAHNDVFINDLTMLFDATLTVIDRLINEAFDNIIININRMIAENNPHSFLTANND</sequence>
<keyword evidence="3" id="KW-1185">Reference proteome</keyword>
<organism evidence="2 3">
    <name type="scientific">Trachipleistophora hominis</name>
    <name type="common">Microsporidian parasite</name>
    <dbReference type="NCBI Taxonomy" id="72359"/>
    <lineage>
        <taxon>Eukaryota</taxon>
        <taxon>Fungi</taxon>
        <taxon>Fungi incertae sedis</taxon>
        <taxon>Microsporidia</taxon>
        <taxon>Pleistophoridae</taxon>
        <taxon>Trachipleistophora</taxon>
    </lineage>
</organism>
<dbReference type="EMBL" id="JH993890">
    <property type="protein sequence ID" value="ELQ75987.1"/>
    <property type="molecule type" value="Genomic_DNA"/>
</dbReference>
<dbReference type="OMA" id="DGPLNRC"/>
<dbReference type="VEuPathDB" id="MicrosporidiaDB:THOM_1039"/>
<dbReference type="HOGENOM" id="CLU_761149_0_0_1"/>
<dbReference type="OrthoDB" id="10618312at2759"/>